<dbReference type="GO" id="GO:0008324">
    <property type="term" value="F:monoatomic cation transmembrane transporter activity"/>
    <property type="evidence" value="ECO:0007669"/>
    <property type="project" value="InterPro"/>
</dbReference>
<dbReference type="SUPFAM" id="SSF161111">
    <property type="entry name" value="Cation efflux protein transmembrane domain-like"/>
    <property type="match status" value="1"/>
</dbReference>
<sequence length="332" mass="36795">MTTHFGRTELPPAQASALRRAIRFEWYTLIFLAIAITLVFLVMGSSQAMKAAWIEDLLSLAPPIAFLVAVRIVNKRPTEKYPYGFHRSVGVAHLVAGVALFAMGAFLIVDSISGLITAEHPPIGTIVLLGHPVWLGWLMMIVMALTIPLPIYFGRVKMRLARELHDKVLYADADMNKADWMTAVGSIVGVAGIGIGLWWADAAAALFIAASIVWDGMKNLRAAITDLMDTRATTFDDGEPHPVSQQIDDYLRDLPWVEEAGSRVRDQGHVFHVESFVVPRLGESPTVRQLMEARDGCIELDWKVEDIVLVPIDELPEEVCGARDTRQSERNE</sequence>
<dbReference type="InterPro" id="IPR050291">
    <property type="entry name" value="CDF_Transporter"/>
</dbReference>
<feature type="transmembrane region" description="Helical" evidence="6">
    <location>
        <begin position="133"/>
        <end position="153"/>
    </location>
</feature>
<dbReference type="OrthoDB" id="9806522at2"/>
<dbReference type="GO" id="GO:0016020">
    <property type="term" value="C:membrane"/>
    <property type="evidence" value="ECO:0007669"/>
    <property type="project" value="UniProtKB-SubCell"/>
</dbReference>
<evidence type="ECO:0000259" key="7">
    <source>
        <dbReference type="Pfam" id="PF01545"/>
    </source>
</evidence>
<feature type="domain" description="Cation efflux protein transmembrane" evidence="7">
    <location>
        <begin position="30"/>
        <end position="228"/>
    </location>
</feature>
<keyword evidence="3 6" id="KW-0812">Transmembrane</keyword>
<organism evidence="8 9">
    <name type="scientific">Leucobacter chromiiresistens</name>
    <dbReference type="NCBI Taxonomy" id="1079994"/>
    <lineage>
        <taxon>Bacteria</taxon>
        <taxon>Bacillati</taxon>
        <taxon>Actinomycetota</taxon>
        <taxon>Actinomycetes</taxon>
        <taxon>Micrococcales</taxon>
        <taxon>Microbacteriaceae</taxon>
        <taxon>Leucobacter</taxon>
    </lineage>
</organism>
<name>A0A1H0YKI9_9MICO</name>
<reference evidence="8 9" key="1">
    <citation type="submission" date="2016-10" db="EMBL/GenBank/DDBJ databases">
        <authorList>
            <person name="de Groot N.N."/>
        </authorList>
    </citation>
    <scope>NUCLEOTIDE SEQUENCE [LARGE SCALE GENOMIC DNA]</scope>
    <source>
        <strain evidence="8 9">DSM 22788</strain>
    </source>
</reference>
<evidence type="ECO:0000256" key="2">
    <source>
        <dbReference type="ARBA" id="ARBA00022448"/>
    </source>
</evidence>
<evidence type="ECO:0000256" key="1">
    <source>
        <dbReference type="ARBA" id="ARBA00004141"/>
    </source>
</evidence>
<dbReference type="STRING" id="1079994.SAMN04488565_0960"/>
<protein>
    <submittedName>
        <fullName evidence="8">Cation diffusion facilitator family transporter</fullName>
    </submittedName>
</protein>
<dbReference type="Pfam" id="PF01545">
    <property type="entry name" value="Cation_efflux"/>
    <property type="match status" value="1"/>
</dbReference>
<dbReference type="InterPro" id="IPR027469">
    <property type="entry name" value="Cation_efflux_TMD_sf"/>
</dbReference>
<keyword evidence="4 6" id="KW-1133">Transmembrane helix</keyword>
<feature type="transmembrane region" description="Helical" evidence="6">
    <location>
        <begin position="180"/>
        <end position="200"/>
    </location>
</feature>
<comment type="subcellular location">
    <subcellularLocation>
        <location evidence="1">Membrane</location>
        <topology evidence="1">Multi-pass membrane protein</topology>
    </subcellularLocation>
</comment>
<evidence type="ECO:0000256" key="4">
    <source>
        <dbReference type="ARBA" id="ARBA00022989"/>
    </source>
</evidence>
<dbReference type="Gene3D" id="1.20.1510.10">
    <property type="entry name" value="Cation efflux protein transmembrane domain"/>
    <property type="match status" value="1"/>
</dbReference>
<gene>
    <name evidence="8" type="ORF">SAMN04488565_0960</name>
</gene>
<keyword evidence="5 6" id="KW-0472">Membrane</keyword>
<dbReference type="InterPro" id="IPR058533">
    <property type="entry name" value="Cation_efflux_TM"/>
</dbReference>
<dbReference type="AlphaFoldDB" id="A0A1H0YKI9"/>
<feature type="transmembrane region" description="Helical" evidence="6">
    <location>
        <begin position="26"/>
        <end position="45"/>
    </location>
</feature>
<dbReference type="EMBL" id="FNKB01000001">
    <property type="protein sequence ID" value="SDQ15672.1"/>
    <property type="molecule type" value="Genomic_DNA"/>
</dbReference>
<proteinExistence type="predicted"/>
<evidence type="ECO:0000313" key="9">
    <source>
        <dbReference type="Proteomes" id="UP000182690"/>
    </source>
</evidence>
<evidence type="ECO:0000256" key="3">
    <source>
        <dbReference type="ARBA" id="ARBA00022692"/>
    </source>
</evidence>
<feature type="transmembrane region" description="Helical" evidence="6">
    <location>
        <begin position="51"/>
        <end position="70"/>
    </location>
</feature>
<dbReference type="RefSeq" id="WP_010155245.1">
    <property type="nucleotide sequence ID" value="NZ_FNKB01000001.1"/>
</dbReference>
<evidence type="ECO:0000313" key="8">
    <source>
        <dbReference type="EMBL" id="SDQ15672.1"/>
    </source>
</evidence>
<accession>A0A1H0YKI9</accession>
<dbReference type="PANTHER" id="PTHR43840">
    <property type="entry name" value="MITOCHONDRIAL METAL TRANSPORTER 1-RELATED"/>
    <property type="match status" value="1"/>
</dbReference>
<dbReference type="eggNOG" id="COG0053">
    <property type="taxonomic scope" value="Bacteria"/>
</dbReference>
<dbReference type="Proteomes" id="UP000182690">
    <property type="component" value="Unassembled WGS sequence"/>
</dbReference>
<dbReference type="PANTHER" id="PTHR43840:SF15">
    <property type="entry name" value="MITOCHONDRIAL METAL TRANSPORTER 1-RELATED"/>
    <property type="match status" value="1"/>
</dbReference>
<feature type="transmembrane region" description="Helical" evidence="6">
    <location>
        <begin position="91"/>
        <end position="113"/>
    </location>
</feature>
<evidence type="ECO:0000256" key="5">
    <source>
        <dbReference type="ARBA" id="ARBA00023136"/>
    </source>
</evidence>
<keyword evidence="2" id="KW-0813">Transport</keyword>
<evidence type="ECO:0000256" key="6">
    <source>
        <dbReference type="SAM" id="Phobius"/>
    </source>
</evidence>